<comment type="caution">
    <text evidence="12">The sequence shown here is derived from an EMBL/GenBank/DDBJ whole genome shotgun (WGS) entry which is preliminary data.</text>
</comment>
<dbReference type="GO" id="GO:0016491">
    <property type="term" value="F:oxidoreductase activity"/>
    <property type="evidence" value="ECO:0007669"/>
    <property type="project" value="UniProtKB-KW"/>
</dbReference>
<keyword evidence="7 10" id="KW-0472">Membrane</keyword>
<dbReference type="GO" id="GO:0048038">
    <property type="term" value="F:quinone binding"/>
    <property type="evidence" value="ECO:0007669"/>
    <property type="project" value="UniProtKB-KW"/>
</dbReference>
<dbReference type="CDD" id="cd12922">
    <property type="entry name" value="VKOR_5"/>
    <property type="match status" value="1"/>
</dbReference>
<feature type="transmembrane region" description="Helical" evidence="10">
    <location>
        <begin position="213"/>
        <end position="235"/>
    </location>
</feature>
<organism evidence="12 13">
    <name type="scientific">Streptomyces dioscori</name>
    <dbReference type="NCBI Taxonomy" id="2109333"/>
    <lineage>
        <taxon>Bacteria</taxon>
        <taxon>Bacillati</taxon>
        <taxon>Actinomycetota</taxon>
        <taxon>Actinomycetes</taxon>
        <taxon>Kitasatosporales</taxon>
        <taxon>Streptomycetaceae</taxon>
        <taxon>Streptomyces</taxon>
        <taxon>Streptomyces aurantiacus group</taxon>
    </lineage>
</organism>
<reference evidence="12 13" key="1">
    <citation type="submission" date="2018-03" db="EMBL/GenBank/DDBJ databases">
        <title>Streptomyces dioscori sp. nov., a novel endophytic actinobacterium isolated from bulbil of Dioscorea bulbifera L.</title>
        <authorList>
            <person name="Zhikuan W."/>
        </authorList>
    </citation>
    <scope>NUCLEOTIDE SEQUENCE [LARGE SCALE GENOMIC DNA]</scope>
    <source>
        <strain evidence="12 13">A217</strain>
    </source>
</reference>
<protein>
    <recommendedName>
        <fullName evidence="11">Vitamin K epoxide reductase domain-containing protein</fullName>
    </recommendedName>
</protein>
<dbReference type="AlphaFoldDB" id="A0A2P8Q1M3"/>
<evidence type="ECO:0000256" key="7">
    <source>
        <dbReference type="ARBA" id="ARBA00023136"/>
    </source>
</evidence>
<feature type="domain" description="Vitamin K epoxide reductase" evidence="11">
    <location>
        <begin position="54"/>
        <end position="195"/>
    </location>
</feature>
<gene>
    <name evidence="12" type="ORF">C6Y14_28320</name>
</gene>
<dbReference type="SMART" id="SM00756">
    <property type="entry name" value="VKc"/>
    <property type="match status" value="1"/>
</dbReference>
<evidence type="ECO:0000313" key="12">
    <source>
        <dbReference type="EMBL" id="PSM40152.1"/>
    </source>
</evidence>
<keyword evidence="9" id="KW-0676">Redox-active center</keyword>
<dbReference type="Gene3D" id="1.20.1440.130">
    <property type="entry name" value="VKOR domain"/>
    <property type="match status" value="1"/>
</dbReference>
<evidence type="ECO:0000256" key="6">
    <source>
        <dbReference type="ARBA" id="ARBA00023002"/>
    </source>
</evidence>
<evidence type="ECO:0000259" key="11">
    <source>
        <dbReference type="SMART" id="SM00756"/>
    </source>
</evidence>
<evidence type="ECO:0000256" key="1">
    <source>
        <dbReference type="ARBA" id="ARBA00004141"/>
    </source>
</evidence>
<dbReference type="InterPro" id="IPR041714">
    <property type="entry name" value="VKOR_Actinobacteria"/>
</dbReference>
<sequence length="240" mass="26509">MSIERWTHARVRHNDRARKVLSSYGNGVMSKTTVREGVSTDQGAAGVPRTVGGGRFLALLLMVTGAAGLLASWVITIDKFKLLEDPNFTPGCSLNPVVSCGNIMKSDQASVFGFPNPMMGLVAYGIVIAVGVSLLGRATYPRWYWLTFNAGTLFGVGFVTWLQYQSLYNINSLCLWCCLAWAATIIMFWAVTSHNVRNGLLPAPGWLKGFLDEFAWVLPVLHIGVIGMLILTRWWDFWTS</sequence>
<dbReference type="Pfam" id="PF07884">
    <property type="entry name" value="VKOR"/>
    <property type="match status" value="1"/>
</dbReference>
<keyword evidence="13" id="KW-1185">Reference proteome</keyword>
<keyword evidence="3 10" id="KW-0812">Transmembrane</keyword>
<evidence type="ECO:0000256" key="5">
    <source>
        <dbReference type="ARBA" id="ARBA00022989"/>
    </source>
</evidence>
<dbReference type="Proteomes" id="UP000240429">
    <property type="component" value="Unassembled WGS sequence"/>
</dbReference>
<evidence type="ECO:0000256" key="2">
    <source>
        <dbReference type="ARBA" id="ARBA00006214"/>
    </source>
</evidence>
<keyword evidence="8" id="KW-1015">Disulfide bond</keyword>
<feature type="transmembrane region" description="Helical" evidence="10">
    <location>
        <begin position="170"/>
        <end position="192"/>
    </location>
</feature>
<comment type="subcellular location">
    <subcellularLocation>
        <location evidence="1">Membrane</location>
        <topology evidence="1">Multi-pass membrane protein</topology>
    </subcellularLocation>
</comment>
<dbReference type="InterPro" id="IPR012932">
    <property type="entry name" value="VKOR"/>
</dbReference>
<evidence type="ECO:0000256" key="9">
    <source>
        <dbReference type="ARBA" id="ARBA00023284"/>
    </source>
</evidence>
<proteinExistence type="inferred from homology"/>
<accession>A0A2P8Q1M3</accession>
<dbReference type="EMBL" id="PYBJ01000020">
    <property type="protein sequence ID" value="PSM40152.1"/>
    <property type="molecule type" value="Genomic_DNA"/>
</dbReference>
<keyword evidence="6" id="KW-0560">Oxidoreductase</keyword>
<name>A0A2P8Q1M3_9ACTN</name>
<feature type="transmembrane region" description="Helical" evidence="10">
    <location>
        <begin position="118"/>
        <end position="136"/>
    </location>
</feature>
<evidence type="ECO:0000256" key="10">
    <source>
        <dbReference type="SAM" id="Phobius"/>
    </source>
</evidence>
<evidence type="ECO:0000256" key="4">
    <source>
        <dbReference type="ARBA" id="ARBA00022719"/>
    </source>
</evidence>
<evidence type="ECO:0000256" key="3">
    <source>
        <dbReference type="ARBA" id="ARBA00022692"/>
    </source>
</evidence>
<comment type="similarity">
    <text evidence="2">Belongs to the VKOR family.</text>
</comment>
<evidence type="ECO:0000256" key="8">
    <source>
        <dbReference type="ARBA" id="ARBA00023157"/>
    </source>
</evidence>
<keyword evidence="4" id="KW-0874">Quinone</keyword>
<dbReference type="OrthoDB" id="9783799at2"/>
<feature type="transmembrane region" description="Helical" evidence="10">
    <location>
        <begin position="56"/>
        <end position="75"/>
    </location>
</feature>
<evidence type="ECO:0000313" key="13">
    <source>
        <dbReference type="Proteomes" id="UP000240429"/>
    </source>
</evidence>
<dbReference type="InterPro" id="IPR038354">
    <property type="entry name" value="VKOR_sf"/>
</dbReference>
<feature type="transmembrane region" description="Helical" evidence="10">
    <location>
        <begin position="143"/>
        <end position="164"/>
    </location>
</feature>
<keyword evidence="5 10" id="KW-1133">Transmembrane helix</keyword>
<dbReference type="GO" id="GO:0016020">
    <property type="term" value="C:membrane"/>
    <property type="evidence" value="ECO:0007669"/>
    <property type="project" value="UniProtKB-SubCell"/>
</dbReference>